<feature type="domain" description="HTH lysR-type" evidence="5">
    <location>
        <begin position="1"/>
        <end position="58"/>
    </location>
</feature>
<dbReference type="PANTHER" id="PTHR30537">
    <property type="entry name" value="HTH-TYPE TRANSCRIPTIONAL REGULATOR"/>
    <property type="match status" value="1"/>
</dbReference>
<dbReference type="CDD" id="cd08422">
    <property type="entry name" value="PBP2_CrgA_like"/>
    <property type="match status" value="1"/>
</dbReference>
<dbReference type="InterPro" id="IPR036388">
    <property type="entry name" value="WH-like_DNA-bd_sf"/>
</dbReference>
<dbReference type="Pfam" id="PF03466">
    <property type="entry name" value="LysR_substrate"/>
    <property type="match status" value="1"/>
</dbReference>
<evidence type="ECO:0000313" key="6">
    <source>
        <dbReference type="EMBL" id="UTW13338.1"/>
    </source>
</evidence>
<evidence type="ECO:0000259" key="5">
    <source>
        <dbReference type="PROSITE" id="PS50931"/>
    </source>
</evidence>
<dbReference type="Pfam" id="PF00126">
    <property type="entry name" value="HTH_1"/>
    <property type="match status" value="1"/>
</dbReference>
<dbReference type="Gene3D" id="3.40.190.290">
    <property type="match status" value="1"/>
</dbReference>
<evidence type="ECO:0000256" key="4">
    <source>
        <dbReference type="ARBA" id="ARBA00023163"/>
    </source>
</evidence>
<name>A0ABY5HP71_9GAMM</name>
<dbReference type="PANTHER" id="PTHR30537:SF68">
    <property type="entry name" value="TRANSCRIPTIONAL REGULATOR-RELATED"/>
    <property type="match status" value="1"/>
</dbReference>
<dbReference type="SUPFAM" id="SSF53850">
    <property type="entry name" value="Periplasmic binding protein-like II"/>
    <property type="match status" value="1"/>
</dbReference>
<dbReference type="InterPro" id="IPR005119">
    <property type="entry name" value="LysR_subst-bd"/>
</dbReference>
<evidence type="ECO:0000256" key="3">
    <source>
        <dbReference type="ARBA" id="ARBA00023125"/>
    </source>
</evidence>
<dbReference type="Proteomes" id="UP001058461">
    <property type="component" value="Chromosome"/>
</dbReference>
<reference evidence="6" key="1">
    <citation type="submission" date="2021-04" db="EMBL/GenBank/DDBJ databases">
        <title>Oceanospirillales bacteria with DddD are important DMSP degraders in coastal seawater.</title>
        <authorList>
            <person name="Liu J."/>
        </authorList>
    </citation>
    <scope>NUCLEOTIDE SEQUENCE</scope>
    <source>
        <strain evidence="6">D13-1</strain>
    </source>
</reference>
<dbReference type="InterPro" id="IPR036390">
    <property type="entry name" value="WH_DNA-bd_sf"/>
</dbReference>
<gene>
    <name evidence="6" type="ORF">KDW95_06700</name>
</gene>
<dbReference type="EMBL" id="CP073347">
    <property type="protein sequence ID" value="UTW13338.1"/>
    <property type="molecule type" value="Genomic_DNA"/>
</dbReference>
<dbReference type="RefSeq" id="WP_255855515.1">
    <property type="nucleotide sequence ID" value="NZ_CP073347.1"/>
</dbReference>
<evidence type="ECO:0000313" key="7">
    <source>
        <dbReference type="Proteomes" id="UP001058461"/>
    </source>
</evidence>
<organism evidence="6 7">
    <name type="scientific">Marinobacterium rhizophilum</name>
    <dbReference type="NCBI Taxonomy" id="420402"/>
    <lineage>
        <taxon>Bacteria</taxon>
        <taxon>Pseudomonadati</taxon>
        <taxon>Pseudomonadota</taxon>
        <taxon>Gammaproteobacteria</taxon>
        <taxon>Oceanospirillales</taxon>
        <taxon>Oceanospirillaceae</taxon>
        <taxon>Marinobacterium</taxon>
    </lineage>
</organism>
<sequence>MNLDNLRYFVRVVEANSFTAAADRLGTQKSTLSRRISQLEDELGIRLLQRTTRKLHLTPDGEELFERCRPLICKLEDARHGLSVNQPEPQGRLKLTMPTELALAMLDNLMASFMQQYPKIQMEVELTSRVIDMVEEGVDIAIRVGTLEDSSLIAQPVAQVARGLYAAPDYLRHHPALDSPHDLQRHRYIGLLMRTDPLHFGNWDQSHSLQMETPLRTNSLTFMRYMARRGLGIARLPCFFAQPLVESGELEPVLQRYPVPSIALTALYPSRQHLNPKTRLFLDHLHTELQQHPWASNELIQLP</sequence>
<comment type="similarity">
    <text evidence="1">Belongs to the LysR transcriptional regulatory family.</text>
</comment>
<dbReference type="PRINTS" id="PR00039">
    <property type="entry name" value="HTHLYSR"/>
</dbReference>
<keyword evidence="2" id="KW-0805">Transcription regulation</keyword>
<keyword evidence="3" id="KW-0238">DNA-binding</keyword>
<protein>
    <submittedName>
        <fullName evidence="6">LysR family transcriptional regulator</fullName>
    </submittedName>
</protein>
<dbReference type="SUPFAM" id="SSF46785">
    <property type="entry name" value="Winged helix' DNA-binding domain"/>
    <property type="match status" value="1"/>
</dbReference>
<dbReference type="PROSITE" id="PS50931">
    <property type="entry name" value="HTH_LYSR"/>
    <property type="match status" value="1"/>
</dbReference>
<accession>A0ABY5HP71</accession>
<evidence type="ECO:0000256" key="1">
    <source>
        <dbReference type="ARBA" id="ARBA00009437"/>
    </source>
</evidence>
<keyword evidence="7" id="KW-1185">Reference proteome</keyword>
<evidence type="ECO:0000256" key="2">
    <source>
        <dbReference type="ARBA" id="ARBA00023015"/>
    </source>
</evidence>
<proteinExistence type="inferred from homology"/>
<dbReference type="InterPro" id="IPR000847">
    <property type="entry name" value="LysR_HTH_N"/>
</dbReference>
<dbReference type="Gene3D" id="1.10.10.10">
    <property type="entry name" value="Winged helix-like DNA-binding domain superfamily/Winged helix DNA-binding domain"/>
    <property type="match status" value="1"/>
</dbReference>
<keyword evidence="4" id="KW-0804">Transcription</keyword>
<dbReference type="InterPro" id="IPR058163">
    <property type="entry name" value="LysR-type_TF_proteobact-type"/>
</dbReference>